<dbReference type="EC" id="3.2.1.8" evidence="3"/>
<evidence type="ECO:0000256" key="5">
    <source>
        <dbReference type="ARBA" id="ARBA00022729"/>
    </source>
</evidence>
<protein>
    <recommendedName>
        <fullName evidence="3">endo-1,4-beta-xylanase</fullName>
        <ecNumber evidence="3">3.2.1.8</ecNumber>
    </recommendedName>
</protein>
<reference evidence="13" key="1">
    <citation type="submission" date="2020-08" db="EMBL/GenBank/DDBJ databases">
        <title>Genomic Encyclopedia of Type Strains, Phase IV (KMG-IV): sequencing the most valuable type-strain genomes for metagenomic binning, comparative biology and taxonomic classification.</title>
        <authorList>
            <person name="Goeker M."/>
        </authorList>
    </citation>
    <scope>NUCLEOTIDE SEQUENCE [LARGE SCALE GENOMIC DNA]</scope>
    <source>
        <strain evidence="13">DSM 105720</strain>
    </source>
</reference>
<dbReference type="InterPro" id="IPR001000">
    <property type="entry name" value="GH10_dom"/>
</dbReference>
<keyword evidence="14" id="KW-1185">Reference proteome</keyword>
<dbReference type="Proteomes" id="UP000560658">
    <property type="component" value="Unassembled WGS sequence"/>
</dbReference>
<evidence type="ECO:0000256" key="6">
    <source>
        <dbReference type="ARBA" id="ARBA00022737"/>
    </source>
</evidence>
<dbReference type="RefSeq" id="WP_044159266.1">
    <property type="nucleotide sequence ID" value="NZ_JACIER010000003.1"/>
</dbReference>
<dbReference type="Gene3D" id="3.20.20.80">
    <property type="entry name" value="Glycosidases"/>
    <property type="match status" value="2"/>
</dbReference>
<keyword evidence="4" id="KW-0858">Xylan degradation</keyword>
<evidence type="ECO:0000259" key="12">
    <source>
        <dbReference type="PROSITE" id="PS51760"/>
    </source>
</evidence>
<dbReference type="PROSITE" id="PS51257">
    <property type="entry name" value="PROKAR_LIPOPROTEIN"/>
    <property type="match status" value="1"/>
</dbReference>
<comment type="caution">
    <text evidence="13">The sequence shown here is derived from an EMBL/GenBank/DDBJ whole genome shotgun (WGS) entry which is preliminary data.</text>
</comment>
<evidence type="ECO:0000256" key="1">
    <source>
        <dbReference type="ARBA" id="ARBA00000681"/>
    </source>
</evidence>
<dbReference type="InterPro" id="IPR044846">
    <property type="entry name" value="GH10"/>
</dbReference>
<dbReference type="PANTHER" id="PTHR31490">
    <property type="entry name" value="GLYCOSYL HYDROLASE"/>
    <property type="match status" value="1"/>
</dbReference>
<evidence type="ECO:0000313" key="14">
    <source>
        <dbReference type="Proteomes" id="UP000560658"/>
    </source>
</evidence>
<dbReference type="GO" id="GO:0045493">
    <property type="term" value="P:xylan catabolic process"/>
    <property type="evidence" value="ECO:0007669"/>
    <property type="project" value="UniProtKB-KW"/>
</dbReference>
<feature type="chain" id="PRO_5032483591" description="endo-1,4-beta-xylanase" evidence="11">
    <location>
        <begin position="22"/>
        <end position="730"/>
    </location>
</feature>
<dbReference type="EMBL" id="JACIER010000003">
    <property type="protein sequence ID" value="MBB4043343.1"/>
    <property type="molecule type" value="Genomic_DNA"/>
</dbReference>
<dbReference type="Pfam" id="PF02018">
    <property type="entry name" value="CBM_4_9"/>
    <property type="match status" value="2"/>
</dbReference>
<dbReference type="Gene3D" id="2.60.120.260">
    <property type="entry name" value="Galactose-binding domain-like"/>
    <property type="match status" value="2"/>
</dbReference>
<keyword evidence="7" id="KW-0378">Hydrolase</keyword>
<evidence type="ECO:0000256" key="10">
    <source>
        <dbReference type="ARBA" id="ARBA00023326"/>
    </source>
</evidence>
<evidence type="ECO:0000256" key="4">
    <source>
        <dbReference type="ARBA" id="ARBA00022651"/>
    </source>
</evidence>
<keyword evidence="5 11" id="KW-0732">Signal</keyword>
<accession>A0A840D4T4</accession>
<dbReference type="Pfam" id="PF00331">
    <property type="entry name" value="Glyco_hydro_10"/>
    <property type="match status" value="2"/>
</dbReference>
<sequence length="730" mass="79773">MKYYNKLLLLACLSGALGACADDEIAAFKTDKPESIVEYEYLNAYDALKTYVDRTANPHFKLGTGVTESDFLSKGLVYSLVCANYDEVTAGNAMKYSSVVGNNGSMNFSTVRDLVKVAKGAGITIYGHTLCWHSQQNNKYLNGIIADKVVESEHPSEPTLDPSVISNGDFEDGTITGWGGWGNSSSRAISAAGQGHNGGHALKITNPTVGSDHYFVQTSYNVAFKSGETYQLSFYVKGASTGTGQVVAQDANYAGDPFLDKSANKDFAITTDWKLVEMKATVTADRTLILLNTGKYEGDLYIDDISLCHVNTGGGGGIVTNEYAVQSDFENGLDNWGGWGNSSTREVVDGGGYNGTKGFKVVNPTATNSWSAQVAYDFASELVAGETYYLKLKIKGSVAGNIGAGFQKKSDYSGRGDFPAMSVTTGWKEILTSVTVSGENADRFLFNVGAYAGTLWMDDIEIYREVKGNTIPLTPEEKADTLTYALENWIKGMMEATEGYVKVWDVVNEPMSDWPDPTQLKSDPNHTDTENFYWQDYLGKDYARVAIKLARKYGGDNQVLFINDYGLEGSGNAKCKGLINMIAYWESDGVTRIDGIGTQMHVTYSLDPVKQQANEAAVISMLELLAHTGKLIKISELDMGIADVSGTNIKTIAVTLEQHKMMAEYYKFIVKKYFEIIPAAQRYGITHWSPADSPDNQNSFWRKGEPIGLWNLDYNRKPAYAGFAEGLSGK</sequence>
<proteinExistence type="inferred from homology"/>
<feature type="domain" description="GH10" evidence="12">
    <location>
        <begin position="54"/>
        <end position="726"/>
    </location>
</feature>
<keyword evidence="10" id="KW-0624">Polysaccharide degradation</keyword>
<comment type="catalytic activity">
    <reaction evidence="1">
        <text>Endohydrolysis of (1-&gt;4)-beta-D-xylosidic linkages in xylans.</text>
        <dbReference type="EC" id="3.2.1.8"/>
    </reaction>
</comment>
<dbReference type="PANTHER" id="PTHR31490:SF88">
    <property type="entry name" value="BETA-XYLANASE"/>
    <property type="match status" value="1"/>
</dbReference>
<dbReference type="InterPro" id="IPR017853">
    <property type="entry name" value="GH"/>
</dbReference>
<name>A0A840D4T4_9BACE</name>
<dbReference type="PROSITE" id="PS51760">
    <property type="entry name" value="GH10_2"/>
    <property type="match status" value="1"/>
</dbReference>
<dbReference type="SUPFAM" id="SSF49785">
    <property type="entry name" value="Galactose-binding domain-like"/>
    <property type="match status" value="2"/>
</dbReference>
<dbReference type="GO" id="GO:0031176">
    <property type="term" value="F:endo-1,4-beta-xylanase activity"/>
    <property type="evidence" value="ECO:0007669"/>
    <property type="project" value="UniProtKB-EC"/>
</dbReference>
<dbReference type="SUPFAM" id="SSF51445">
    <property type="entry name" value="(Trans)glycosidases"/>
    <property type="match status" value="1"/>
</dbReference>
<organism evidence="13 14">
    <name type="scientific">Bacteroides reticulotermitis</name>
    <dbReference type="NCBI Taxonomy" id="1133319"/>
    <lineage>
        <taxon>Bacteria</taxon>
        <taxon>Pseudomonadati</taxon>
        <taxon>Bacteroidota</taxon>
        <taxon>Bacteroidia</taxon>
        <taxon>Bacteroidales</taxon>
        <taxon>Bacteroidaceae</taxon>
        <taxon>Bacteroides</taxon>
    </lineage>
</organism>
<keyword evidence="8" id="KW-0119">Carbohydrate metabolism</keyword>
<evidence type="ECO:0000256" key="11">
    <source>
        <dbReference type="SAM" id="SignalP"/>
    </source>
</evidence>
<dbReference type="SMART" id="SM00633">
    <property type="entry name" value="Glyco_10"/>
    <property type="match status" value="1"/>
</dbReference>
<evidence type="ECO:0000256" key="3">
    <source>
        <dbReference type="ARBA" id="ARBA00012590"/>
    </source>
</evidence>
<keyword evidence="6" id="KW-0677">Repeat</keyword>
<keyword evidence="9" id="KW-0326">Glycosidase</keyword>
<comment type="similarity">
    <text evidence="2">Belongs to the glycosyl hydrolase 10 (cellulase F) family.</text>
</comment>
<dbReference type="InterPro" id="IPR003305">
    <property type="entry name" value="CenC_carb-bd"/>
</dbReference>
<dbReference type="AlphaFoldDB" id="A0A840D4T4"/>
<evidence type="ECO:0000313" key="13">
    <source>
        <dbReference type="EMBL" id="MBB4043343.1"/>
    </source>
</evidence>
<dbReference type="InterPro" id="IPR008979">
    <property type="entry name" value="Galactose-bd-like_sf"/>
</dbReference>
<gene>
    <name evidence="13" type="ORF">GGR06_001110</name>
</gene>
<evidence type="ECO:0000256" key="8">
    <source>
        <dbReference type="ARBA" id="ARBA00023277"/>
    </source>
</evidence>
<feature type="signal peptide" evidence="11">
    <location>
        <begin position="1"/>
        <end position="21"/>
    </location>
</feature>
<evidence type="ECO:0000256" key="9">
    <source>
        <dbReference type="ARBA" id="ARBA00023295"/>
    </source>
</evidence>
<evidence type="ECO:0000256" key="2">
    <source>
        <dbReference type="ARBA" id="ARBA00007495"/>
    </source>
</evidence>
<evidence type="ECO:0000256" key="7">
    <source>
        <dbReference type="ARBA" id="ARBA00022801"/>
    </source>
</evidence>